<protein>
    <submittedName>
        <fullName evidence="1">Uncharacterized protein</fullName>
    </submittedName>
</protein>
<proteinExistence type="predicted"/>
<organism evidence="1 2">
    <name type="scientific">Elysia marginata</name>
    <dbReference type="NCBI Taxonomy" id="1093978"/>
    <lineage>
        <taxon>Eukaryota</taxon>
        <taxon>Metazoa</taxon>
        <taxon>Spiralia</taxon>
        <taxon>Lophotrochozoa</taxon>
        <taxon>Mollusca</taxon>
        <taxon>Gastropoda</taxon>
        <taxon>Heterobranchia</taxon>
        <taxon>Euthyneura</taxon>
        <taxon>Panpulmonata</taxon>
        <taxon>Sacoglossa</taxon>
        <taxon>Placobranchoidea</taxon>
        <taxon>Plakobranchidae</taxon>
        <taxon>Elysia</taxon>
    </lineage>
</organism>
<dbReference type="Proteomes" id="UP000762676">
    <property type="component" value="Unassembled WGS sequence"/>
</dbReference>
<reference evidence="1 2" key="1">
    <citation type="journal article" date="2021" name="Elife">
        <title>Chloroplast acquisition without the gene transfer in kleptoplastic sea slugs, Plakobranchus ocellatus.</title>
        <authorList>
            <person name="Maeda T."/>
            <person name="Takahashi S."/>
            <person name="Yoshida T."/>
            <person name="Shimamura S."/>
            <person name="Takaki Y."/>
            <person name="Nagai Y."/>
            <person name="Toyoda A."/>
            <person name="Suzuki Y."/>
            <person name="Arimoto A."/>
            <person name="Ishii H."/>
            <person name="Satoh N."/>
            <person name="Nishiyama T."/>
            <person name="Hasebe M."/>
            <person name="Maruyama T."/>
            <person name="Minagawa J."/>
            <person name="Obokata J."/>
            <person name="Shigenobu S."/>
        </authorList>
    </citation>
    <scope>NUCLEOTIDE SEQUENCE [LARGE SCALE GENOMIC DNA]</scope>
</reference>
<accession>A0AAV4G1A7</accession>
<dbReference type="EMBL" id="BMAT01004731">
    <property type="protein sequence ID" value="GFR79289.1"/>
    <property type="molecule type" value="Genomic_DNA"/>
</dbReference>
<evidence type="ECO:0000313" key="2">
    <source>
        <dbReference type="Proteomes" id="UP000762676"/>
    </source>
</evidence>
<gene>
    <name evidence="1" type="ORF">ElyMa_002285800</name>
</gene>
<comment type="caution">
    <text evidence="1">The sequence shown here is derived from an EMBL/GenBank/DDBJ whole genome shotgun (WGS) entry which is preliminary data.</text>
</comment>
<dbReference type="AlphaFoldDB" id="A0AAV4G1A7"/>
<sequence>MDQSALKTAAANALDRTKNVTPKLENVSLDALPVTMEQNVNPSATQALTEPTAHKDAAAIAVDLTNNVTI</sequence>
<keyword evidence="2" id="KW-1185">Reference proteome</keyword>
<name>A0AAV4G1A7_9GAST</name>
<evidence type="ECO:0000313" key="1">
    <source>
        <dbReference type="EMBL" id="GFR79289.1"/>
    </source>
</evidence>